<dbReference type="EMBL" id="QCXX01000006">
    <property type="protein sequence ID" value="PUV22595.1"/>
    <property type="molecule type" value="Genomic_DNA"/>
</dbReference>
<dbReference type="Pfam" id="PF14730">
    <property type="entry name" value="DUF4468"/>
    <property type="match status" value="1"/>
</dbReference>
<evidence type="ECO:0000256" key="1">
    <source>
        <dbReference type="SAM" id="SignalP"/>
    </source>
</evidence>
<dbReference type="AlphaFoldDB" id="A0A363NP80"/>
<organism evidence="3 4">
    <name type="scientific">Sphingobacterium athyrii</name>
    <dbReference type="NCBI Taxonomy" id="2152717"/>
    <lineage>
        <taxon>Bacteria</taxon>
        <taxon>Pseudomonadati</taxon>
        <taxon>Bacteroidota</taxon>
        <taxon>Sphingobacteriia</taxon>
        <taxon>Sphingobacteriales</taxon>
        <taxon>Sphingobacteriaceae</taxon>
        <taxon>Sphingobacterium</taxon>
    </lineage>
</organism>
<gene>
    <name evidence="3" type="ORF">DCO56_20525</name>
</gene>
<dbReference type="RefSeq" id="WP_108635624.1">
    <property type="nucleotide sequence ID" value="NZ_DAMCKI010000001.1"/>
</dbReference>
<feature type="signal peptide" evidence="1">
    <location>
        <begin position="1"/>
        <end position="20"/>
    </location>
</feature>
<comment type="caution">
    <text evidence="3">The sequence shown here is derived from an EMBL/GenBank/DDBJ whole genome shotgun (WGS) entry which is preliminary data.</text>
</comment>
<accession>A0A363NP80</accession>
<sequence length="187" mass="21388">MSKKFFAVLLFCIVTAFVQAQSMKITPKDFVDTSDESKNYVVLNFAGRSQNDLYKAALKYVNSYYNNPEKVTTKIDGEQIVIDAMEQKAVYTTYLGSKTYYDFYYKITLDFKDSKIRFAPNYKYFESPGGAEYPLNGTNNFMSKNALYGSNGKVARKSLQEGLDAFINRYIAEFSKGINDSKSNDNW</sequence>
<keyword evidence="1" id="KW-0732">Signal</keyword>
<evidence type="ECO:0000313" key="3">
    <source>
        <dbReference type="EMBL" id="PUV22595.1"/>
    </source>
</evidence>
<keyword evidence="4" id="KW-1185">Reference proteome</keyword>
<dbReference type="Proteomes" id="UP000250831">
    <property type="component" value="Unassembled WGS sequence"/>
</dbReference>
<proteinExistence type="predicted"/>
<dbReference type="Gene3D" id="3.30.530.80">
    <property type="match status" value="1"/>
</dbReference>
<evidence type="ECO:0000313" key="4">
    <source>
        <dbReference type="Proteomes" id="UP000250831"/>
    </source>
</evidence>
<feature type="domain" description="DUF4468" evidence="2">
    <location>
        <begin position="42"/>
        <end position="118"/>
    </location>
</feature>
<evidence type="ECO:0000259" key="2">
    <source>
        <dbReference type="Pfam" id="PF14730"/>
    </source>
</evidence>
<dbReference type="OrthoDB" id="706083at2"/>
<reference evidence="3 4" key="1">
    <citation type="submission" date="2018-04" db="EMBL/GenBank/DDBJ databases">
        <title>Sphingobacterium sp. M46 Genome.</title>
        <authorList>
            <person name="Cheng J."/>
            <person name="Li Y."/>
        </authorList>
    </citation>
    <scope>NUCLEOTIDE SEQUENCE [LARGE SCALE GENOMIC DNA]</scope>
    <source>
        <strain evidence="3 4">M46</strain>
    </source>
</reference>
<feature type="chain" id="PRO_5016827077" description="DUF4468 domain-containing protein" evidence="1">
    <location>
        <begin position="21"/>
        <end position="187"/>
    </location>
</feature>
<name>A0A363NP80_9SPHI</name>
<dbReference type="InterPro" id="IPR027823">
    <property type="entry name" value="DUF4468"/>
</dbReference>
<protein>
    <recommendedName>
        <fullName evidence="2">DUF4468 domain-containing protein</fullName>
    </recommendedName>
</protein>